<feature type="compositionally biased region" description="Basic residues" evidence="8">
    <location>
        <begin position="234"/>
        <end position="244"/>
    </location>
</feature>
<dbReference type="GO" id="GO:0005975">
    <property type="term" value="P:carbohydrate metabolic process"/>
    <property type="evidence" value="ECO:0007669"/>
    <property type="project" value="InterPro"/>
</dbReference>
<feature type="chain" id="PRO_5028361471" description="X8 domain-containing protein" evidence="9">
    <location>
        <begin position="23"/>
        <end position="456"/>
    </location>
</feature>
<evidence type="ECO:0000256" key="9">
    <source>
        <dbReference type="SAM" id="SignalP"/>
    </source>
</evidence>
<dbReference type="InterPro" id="IPR017853">
    <property type="entry name" value="GH"/>
</dbReference>
<organism evidence="11">
    <name type="scientific">Ananas comosus var. bracteatus</name>
    <name type="common">red pineapple</name>
    <dbReference type="NCBI Taxonomy" id="296719"/>
    <lineage>
        <taxon>Eukaryota</taxon>
        <taxon>Viridiplantae</taxon>
        <taxon>Streptophyta</taxon>
        <taxon>Embryophyta</taxon>
        <taxon>Tracheophyta</taxon>
        <taxon>Spermatophyta</taxon>
        <taxon>Magnoliopsida</taxon>
        <taxon>Liliopsida</taxon>
        <taxon>Poales</taxon>
        <taxon>Bromeliaceae</taxon>
        <taxon>Bromelioideae</taxon>
        <taxon>Ananas</taxon>
    </lineage>
</organism>
<feature type="compositionally biased region" description="Low complexity" evidence="8">
    <location>
        <begin position="109"/>
        <end position="120"/>
    </location>
</feature>
<dbReference type="Pfam" id="PF00332">
    <property type="entry name" value="Glyco_hydro_17"/>
    <property type="match status" value="1"/>
</dbReference>
<evidence type="ECO:0000256" key="4">
    <source>
        <dbReference type="ARBA" id="ARBA00023157"/>
    </source>
</evidence>
<dbReference type="GO" id="GO:0004553">
    <property type="term" value="F:hydrolase activity, hydrolyzing O-glycosyl compounds"/>
    <property type="evidence" value="ECO:0007669"/>
    <property type="project" value="InterPro"/>
</dbReference>
<dbReference type="FunFam" id="1.20.58.1040:FF:000003">
    <property type="entry name" value="glucan endo-1,3-beta-glucosidase 7"/>
    <property type="match status" value="1"/>
</dbReference>
<proteinExistence type="inferred from homology"/>
<dbReference type="PROSITE" id="PS00587">
    <property type="entry name" value="GLYCOSYL_HYDROL_F17"/>
    <property type="match status" value="1"/>
</dbReference>
<evidence type="ECO:0000256" key="7">
    <source>
        <dbReference type="RuleBase" id="RU004336"/>
    </source>
</evidence>
<dbReference type="SUPFAM" id="SSF51445">
    <property type="entry name" value="(Trans)glycosidases"/>
    <property type="match status" value="2"/>
</dbReference>
<feature type="compositionally biased region" description="Basic and acidic residues" evidence="8">
    <location>
        <begin position="219"/>
        <end position="233"/>
    </location>
</feature>
<sequence>MAIVISAIFMLLFSFIIKGAQVGGVGVSYGAAGTNLPAPAEVARFLSDRTVIDRVRLLDPDPSTLRAFAGSGPGLALALALPASLVPALTDLSLARRLVQALILPLAASPAPSPASSSAPTSPPPQPHPRPRPRPRHAEPPHRPRRLRPPPPRQGLRPAVPRHPRLLVPALLRPLRRRRRRHRAAAPLPAGHGRAVHGERVPLPRGHPGNPRLRPLQDQPRRRGPRDGAGVREHARRAARRRVRRRDEARVWGVEIAVGETGWPTSGVGVGVGVGVDFAREYNANLVRHVASGVGTPLMPNRTFETYVSSMFDDDDLGPGPTSAARNFGLFRPDFTPVYDIGLLKPDQQDMKPAMSALTPTSPTASDLRRWCIAKPNADVMVLQENLDYACGQGINCSPIQPGGACYYPDTVQAHAAYAMNEYYQASGRNTFDCDFGQSGMVMTTDPSYGNCKYSS</sequence>
<keyword evidence="2 9" id="KW-0732">Signal</keyword>
<feature type="domain" description="X8" evidence="10">
    <location>
        <begin position="370"/>
        <end position="454"/>
    </location>
</feature>
<evidence type="ECO:0000256" key="2">
    <source>
        <dbReference type="ARBA" id="ARBA00022729"/>
    </source>
</evidence>
<evidence type="ECO:0000256" key="1">
    <source>
        <dbReference type="ARBA" id="ARBA00008773"/>
    </source>
</evidence>
<reference evidence="11" key="1">
    <citation type="submission" date="2020-07" db="EMBL/GenBank/DDBJ databases">
        <authorList>
            <person name="Lin J."/>
        </authorList>
    </citation>
    <scope>NUCLEOTIDE SEQUENCE</scope>
</reference>
<dbReference type="InterPro" id="IPR012946">
    <property type="entry name" value="X8"/>
</dbReference>
<dbReference type="InterPro" id="IPR000490">
    <property type="entry name" value="Glyco_hydro_17"/>
</dbReference>
<keyword evidence="5 7" id="KW-0326">Glycosidase</keyword>
<dbReference type="SMART" id="SM00768">
    <property type="entry name" value="X8"/>
    <property type="match status" value="1"/>
</dbReference>
<feature type="region of interest" description="Disordered" evidence="8">
    <location>
        <begin position="109"/>
        <end position="244"/>
    </location>
</feature>
<evidence type="ECO:0000256" key="6">
    <source>
        <dbReference type="RuleBase" id="RU004335"/>
    </source>
</evidence>
<dbReference type="Gene3D" id="1.20.58.1040">
    <property type="match status" value="1"/>
</dbReference>
<protein>
    <recommendedName>
        <fullName evidence="10">X8 domain-containing protein</fullName>
    </recommendedName>
</protein>
<dbReference type="Pfam" id="PF07983">
    <property type="entry name" value="X8"/>
    <property type="match status" value="1"/>
</dbReference>
<dbReference type="PANTHER" id="PTHR32227">
    <property type="entry name" value="GLUCAN ENDO-1,3-BETA-GLUCOSIDASE BG1-RELATED-RELATED"/>
    <property type="match status" value="1"/>
</dbReference>
<dbReference type="AlphaFoldDB" id="A0A6V7NR84"/>
<comment type="similarity">
    <text evidence="1 6">Belongs to the glycosyl hydrolase 17 family.</text>
</comment>
<accession>A0A6V7NR84</accession>
<dbReference type="Gene3D" id="3.20.20.80">
    <property type="entry name" value="Glycosidases"/>
    <property type="match status" value="2"/>
</dbReference>
<dbReference type="InterPro" id="IPR044965">
    <property type="entry name" value="Glyco_hydro_17_plant"/>
</dbReference>
<keyword evidence="4" id="KW-1015">Disulfide bond</keyword>
<gene>
    <name evidence="11" type="ORF">CB5_LOCUS4254</name>
</gene>
<keyword evidence="3 7" id="KW-0378">Hydrolase</keyword>
<feature type="signal peptide" evidence="9">
    <location>
        <begin position="1"/>
        <end position="22"/>
    </location>
</feature>
<evidence type="ECO:0000259" key="10">
    <source>
        <dbReference type="SMART" id="SM00768"/>
    </source>
</evidence>
<name>A0A6V7NR84_ANACO</name>
<dbReference type="EMBL" id="LR862141">
    <property type="protein sequence ID" value="CAD1821043.1"/>
    <property type="molecule type" value="Genomic_DNA"/>
</dbReference>
<evidence type="ECO:0000256" key="8">
    <source>
        <dbReference type="SAM" id="MobiDB-lite"/>
    </source>
</evidence>
<evidence type="ECO:0000256" key="3">
    <source>
        <dbReference type="ARBA" id="ARBA00022801"/>
    </source>
</evidence>
<feature type="compositionally biased region" description="Basic residues" evidence="8">
    <location>
        <begin position="174"/>
        <end position="184"/>
    </location>
</feature>
<evidence type="ECO:0000313" key="11">
    <source>
        <dbReference type="EMBL" id="CAD1821043.1"/>
    </source>
</evidence>
<evidence type="ECO:0000256" key="5">
    <source>
        <dbReference type="ARBA" id="ARBA00023295"/>
    </source>
</evidence>